<sequence length="672" mass="77734">MKKKWQKRLLEIVSKLNFSQKMKEGKMTAEEQKQLFAEYEKTFNISFKDDKTADEDETEEETTEEYVLSEEKQRQIFGLLNDKKEDTPPEDPAPKTKKEAYGAMQKKIVELQQTIKELADTPETEKPLTVPAGQVNEARMMSMMMGHTPHTATHLFGIECDFMKKDKWWNQITATRKAVSLEELSDEDKKSFQSEFNVYTQSLTERSRFLLDTNAFASLDYQKMIEGTAPFVDYTDLDSKFGEYTVRRQDIILAYFRSLPSVAGIFPVQSGVRNKEVVPTVQFGELSQGYREGKIFKGNVKFAAEIYFVKDVMFKYMFSDMIALQKRYVMELSKGSSPFQWTFIEWVIMYFGLQLHNEQQRRRVVGYRVPQQTVTANPAMLAADGVLRAIERAEEELKVLPFDDYKMYTESTILDYFERFWDNIDDILPNMEGLQIYANAKHKKWYLRAYREKYGKDIDFSGVQDRLIDVNPEQILWVPNMPSNYYKVWATYRGNIENLEYVPNEMLGFKFREGFENVTVLSRWMEGSVVQKIGVQYKTRADLKASGRKNQYLFTNFPVTELEAGATTVDGRINNLFLTKDNAATTVLTDIENASEETVYKIICGGLTNKTTISKSGKFANISADWIPAAIGDYIKLYAELEDYDLVLEGQTFKATRATGKFLELERKVTTA</sequence>
<comment type="caution">
    <text evidence="2">The sequence shown here is derived from an EMBL/GenBank/DDBJ whole genome shotgun (WGS) entry which is preliminary data.</text>
</comment>
<organism evidence="2">
    <name type="scientific">termite gut metagenome</name>
    <dbReference type="NCBI Taxonomy" id="433724"/>
    <lineage>
        <taxon>unclassified sequences</taxon>
        <taxon>metagenomes</taxon>
        <taxon>organismal metagenomes</taxon>
    </lineage>
</organism>
<feature type="compositionally biased region" description="Acidic residues" evidence="1">
    <location>
        <begin position="52"/>
        <end position="68"/>
    </location>
</feature>
<feature type="region of interest" description="Disordered" evidence="1">
    <location>
        <begin position="78"/>
        <end position="97"/>
    </location>
</feature>
<reference evidence="2" key="1">
    <citation type="submission" date="2019-03" db="EMBL/GenBank/DDBJ databases">
        <title>Single cell metagenomics reveals metabolic interactions within the superorganism composed of flagellate Streblomastix strix and complex community of Bacteroidetes bacteria on its surface.</title>
        <authorList>
            <person name="Treitli S.C."/>
            <person name="Kolisko M."/>
            <person name="Husnik F."/>
            <person name="Keeling P."/>
            <person name="Hampl V."/>
        </authorList>
    </citation>
    <scope>NUCLEOTIDE SEQUENCE</scope>
    <source>
        <strain evidence="2">STM</strain>
    </source>
</reference>
<protein>
    <submittedName>
        <fullName evidence="2">Uncharacterized protein</fullName>
    </submittedName>
</protein>
<proteinExistence type="predicted"/>
<name>A0A5J4SRJ8_9ZZZZ</name>
<accession>A0A5J4SRJ8</accession>
<feature type="compositionally biased region" description="Basic and acidic residues" evidence="1">
    <location>
        <begin position="81"/>
        <end position="97"/>
    </location>
</feature>
<gene>
    <name evidence="2" type="ORF">EZS27_004052</name>
</gene>
<dbReference type="AlphaFoldDB" id="A0A5J4SRJ8"/>
<evidence type="ECO:0000256" key="1">
    <source>
        <dbReference type="SAM" id="MobiDB-lite"/>
    </source>
</evidence>
<feature type="region of interest" description="Disordered" evidence="1">
    <location>
        <begin position="47"/>
        <end position="68"/>
    </location>
</feature>
<dbReference type="EMBL" id="SNRY01000067">
    <property type="protein sequence ID" value="KAA6348452.1"/>
    <property type="molecule type" value="Genomic_DNA"/>
</dbReference>
<evidence type="ECO:0000313" key="2">
    <source>
        <dbReference type="EMBL" id="KAA6348452.1"/>
    </source>
</evidence>